<accession>A0A4Y7IYA1</accession>
<dbReference type="Proteomes" id="UP000316621">
    <property type="component" value="Chromosome 3"/>
</dbReference>
<dbReference type="AlphaFoldDB" id="A0A4Y7IYA1"/>
<feature type="compositionally biased region" description="Low complexity" evidence="1">
    <location>
        <begin position="81"/>
        <end position="112"/>
    </location>
</feature>
<dbReference type="OMA" id="FSMLQNN"/>
<feature type="region of interest" description="Disordered" evidence="1">
    <location>
        <begin position="76"/>
        <end position="115"/>
    </location>
</feature>
<dbReference type="InterPro" id="IPR005607">
    <property type="entry name" value="BSD_dom"/>
</dbReference>
<dbReference type="STRING" id="3469.A0A4Y7IYA1"/>
<dbReference type="OrthoDB" id="1076611at2759"/>
<feature type="compositionally biased region" description="Acidic residues" evidence="1">
    <location>
        <begin position="320"/>
        <end position="337"/>
    </location>
</feature>
<proteinExistence type="predicted"/>
<gene>
    <name evidence="3" type="ORF">C5167_012712</name>
</gene>
<dbReference type="PROSITE" id="PS50858">
    <property type="entry name" value="BSD"/>
    <property type="match status" value="1"/>
</dbReference>
<keyword evidence="4" id="KW-1185">Reference proteome</keyword>
<protein>
    <recommendedName>
        <fullName evidence="2">BSD domain-containing protein</fullName>
    </recommendedName>
</protein>
<evidence type="ECO:0000259" key="2">
    <source>
        <dbReference type="PROSITE" id="PS50858"/>
    </source>
</evidence>
<dbReference type="SMART" id="SM00751">
    <property type="entry name" value="BSD"/>
    <property type="match status" value="1"/>
</dbReference>
<organism evidence="3 4">
    <name type="scientific">Papaver somniferum</name>
    <name type="common">Opium poppy</name>
    <dbReference type="NCBI Taxonomy" id="3469"/>
    <lineage>
        <taxon>Eukaryota</taxon>
        <taxon>Viridiplantae</taxon>
        <taxon>Streptophyta</taxon>
        <taxon>Embryophyta</taxon>
        <taxon>Tracheophyta</taxon>
        <taxon>Spermatophyta</taxon>
        <taxon>Magnoliopsida</taxon>
        <taxon>Ranunculales</taxon>
        <taxon>Papaveraceae</taxon>
        <taxon>Papaveroideae</taxon>
        <taxon>Papaver</taxon>
    </lineage>
</organism>
<feature type="compositionally biased region" description="Polar residues" evidence="1">
    <location>
        <begin position="366"/>
        <end position="401"/>
    </location>
</feature>
<dbReference type="Gene3D" id="1.10.3970.10">
    <property type="entry name" value="BSD domain"/>
    <property type="match status" value="1"/>
</dbReference>
<sequence>MSWFSSLTNQFNQESESDSEEDLSQQLHHIQLNSPSGGHDGDPDSGGGGGVKVKENLTEIRKSIGRQLLGVASFLAPPPQSSSSTATTATTFDSSSSSTATTTTTTDSSSSSHSLVGGIKSDFAEISGSLKSGLSLFSSNKAVNEISRFATTLLQFPKDDGEDEVAGVNQEVLEFVRIMSSRPECWTEFPLPLHHYNDFHMSGAQELHASTVEELAPSLADLRYKLCPNFMSEDRFWMIYFIMLYPRLRESDAMLLTTPQIVEVRKVLLQNLQNKSDAALQGSISEVDDVEGSNMDSNNRGEFGTVLQKKVLAESTCQENVDEQENVDQWLEEEDVETGTSLASLRQLGNDEDVSFSDLEDDDNDASTSPAHKAQNAQGCSPSNSNDWFQLSENSASTSPTRKAENARDGSPGNSGDWVQLSENSDNGNASRSRAAGSTIREKDSEGEESNDWFNIDDFYADSVGNRGRS</sequence>
<feature type="region of interest" description="Disordered" evidence="1">
    <location>
        <begin position="1"/>
        <end position="52"/>
    </location>
</feature>
<dbReference type="PANTHER" id="PTHR31923:SF9">
    <property type="entry name" value="BSD DOMAIN-CONTAINING PROTEIN"/>
    <property type="match status" value="1"/>
</dbReference>
<reference evidence="3 4" key="1">
    <citation type="journal article" date="2018" name="Science">
        <title>The opium poppy genome and morphinan production.</title>
        <authorList>
            <person name="Guo L."/>
            <person name="Winzer T."/>
            <person name="Yang X."/>
            <person name="Li Y."/>
            <person name="Ning Z."/>
            <person name="He Z."/>
            <person name="Teodor R."/>
            <person name="Lu Y."/>
            <person name="Bowser T.A."/>
            <person name="Graham I.A."/>
            <person name="Ye K."/>
        </authorList>
    </citation>
    <scope>NUCLEOTIDE SEQUENCE [LARGE SCALE GENOMIC DNA]</scope>
    <source>
        <strain evidence="4">cv. HN1</strain>
        <tissue evidence="3">Leaves</tissue>
    </source>
</reference>
<feature type="compositionally biased region" description="Polar residues" evidence="1">
    <location>
        <begin position="421"/>
        <end position="432"/>
    </location>
</feature>
<dbReference type="Gramene" id="RZC53863">
    <property type="protein sequence ID" value="RZC53863"/>
    <property type="gene ID" value="C5167_012712"/>
</dbReference>
<evidence type="ECO:0000313" key="3">
    <source>
        <dbReference type="EMBL" id="RZC53863.1"/>
    </source>
</evidence>
<feature type="domain" description="BSD" evidence="2">
    <location>
        <begin position="195"/>
        <end position="248"/>
    </location>
</feature>
<dbReference type="Pfam" id="PF03909">
    <property type="entry name" value="BSD"/>
    <property type="match status" value="1"/>
</dbReference>
<dbReference type="PANTHER" id="PTHR31923">
    <property type="entry name" value="BSD DOMAIN-CONTAINING PROTEIN"/>
    <property type="match status" value="1"/>
</dbReference>
<feature type="compositionally biased region" description="Polar residues" evidence="1">
    <location>
        <begin position="1"/>
        <end position="12"/>
    </location>
</feature>
<name>A0A4Y7IYA1_PAPSO</name>
<feature type="compositionally biased region" description="Acidic residues" evidence="1">
    <location>
        <begin position="350"/>
        <end position="365"/>
    </location>
</feature>
<feature type="region of interest" description="Disordered" evidence="1">
    <location>
        <begin position="317"/>
        <end position="455"/>
    </location>
</feature>
<evidence type="ECO:0000313" key="4">
    <source>
        <dbReference type="Proteomes" id="UP000316621"/>
    </source>
</evidence>
<dbReference type="SUPFAM" id="SSF140383">
    <property type="entry name" value="BSD domain-like"/>
    <property type="match status" value="1"/>
</dbReference>
<dbReference type="InterPro" id="IPR035925">
    <property type="entry name" value="BSD_dom_sf"/>
</dbReference>
<evidence type="ECO:0000256" key="1">
    <source>
        <dbReference type="SAM" id="MobiDB-lite"/>
    </source>
</evidence>
<dbReference type="EMBL" id="CM010717">
    <property type="protein sequence ID" value="RZC53863.1"/>
    <property type="molecule type" value="Genomic_DNA"/>
</dbReference>